<feature type="domain" description="BHLH" evidence="6">
    <location>
        <begin position="82"/>
        <end position="136"/>
    </location>
</feature>
<dbReference type="GeneID" id="111102270"/>
<evidence type="ECO:0000313" key="7">
    <source>
        <dbReference type="Proteomes" id="UP000694844"/>
    </source>
</evidence>
<keyword evidence="7" id="KW-1185">Reference proteome</keyword>
<dbReference type="GO" id="GO:0045944">
    <property type="term" value="P:positive regulation of transcription by RNA polymerase II"/>
    <property type="evidence" value="ECO:0007669"/>
    <property type="project" value="TreeGrafter"/>
</dbReference>
<dbReference type="InterPro" id="IPR050359">
    <property type="entry name" value="bHLH_transcription_factors"/>
</dbReference>
<dbReference type="GO" id="GO:0046983">
    <property type="term" value="F:protein dimerization activity"/>
    <property type="evidence" value="ECO:0007669"/>
    <property type="project" value="InterPro"/>
</dbReference>
<dbReference type="PANTHER" id="PTHR19290:SF164">
    <property type="entry name" value="BHLH DOMAIN-CONTAINING PROTEIN"/>
    <property type="match status" value="1"/>
</dbReference>
<evidence type="ECO:0000256" key="2">
    <source>
        <dbReference type="ARBA" id="ARBA00023125"/>
    </source>
</evidence>
<name>A0A8B8AH52_CRAVI</name>
<accession>A0A8B8AH52</accession>
<dbReference type="GO" id="GO:0007423">
    <property type="term" value="P:sensory organ development"/>
    <property type="evidence" value="ECO:0007669"/>
    <property type="project" value="TreeGrafter"/>
</dbReference>
<dbReference type="Proteomes" id="UP000694844">
    <property type="component" value="Chromosome 6"/>
</dbReference>
<keyword evidence="4" id="KW-0539">Nucleus</keyword>
<dbReference type="KEGG" id="cvn:111102270"/>
<dbReference type="FunFam" id="4.10.280.10:FF:000031">
    <property type="entry name" value="Oligodendrocyte transcription factor 3"/>
    <property type="match status" value="1"/>
</dbReference>
<dbReference type="InterPro" id="IPR011598">
    <property type="entry name" value="bHLH_dom"/>
</dbReference>
<evidence type="ECO:0000256" key="1">
    <source>
        <dbReference type="ARBA" id="ARBA00023015"/>
    </source>
</evidence>
<dbReference type="SMART" id="SM00353">
    <property type="entry name" value="HLH"/>
    <property type="match status" value="1"/>
</dbReference>
<feature type="region of interest" description="Disordered" evidence="5">
    <location>
        <begin position="1"/>
        <end position="45"/>
    </location>
</feature>
<dbReference type="GO" id="GO:0061564">
    <property type="term" value="P:axon development"/>
    <property type="evidence" value="ECO:0007669"/>
    <property type="project" value="TreeGrafter"/>
</dbReference>
<proteinExistence type="predicted"/>
<dbReference type="Gene3D" id="4.10.280.10">
    <property type="entry name" value="Helix-loop-helix DNA-binding domain"/>
    <property type="match status" value="1"/>
</dbReference>
<evidence type="ECO:0000256" key="3">
    <source>
        <dbReference type="ARBA" id="ARBA00023163"/>
    </source>
</evidence>
<dbReference type="OrthoDB" id="10011855at2759"/>
<evidence type="ECO:0000256" key="5">
    <source>
        <dbReference type="SAM" id="MobiDB-lite"/>
    </source>
</evidence>
<dbReference type="GO" id="GO:0000981">
    <property type="term" value="F:DNA-binding transcription factor activity, RNA polymerase II-specific"/>
    <property type="evidence" value="ECO:0007669"/>
    <property type="project" value="TreeGrafter"/>
</dbReference>
<dbReference type="PANTHER" id="PTHR19290">
    <property type="entry name" value="BASIC HELIX-LOOP-HELIX PROTEIN NEUROGENIN-RELATED"/>
    <property type="match status" value="1"/>
</dbReference>
<reference evidence="8" key="1">
    <citation type="submission" date="2025-08" db="UniProtKB">
        <authorList>
            <consortium name="RefSeq"/>
        </authorList>
    </citation>
    <scope>IDENTIFICATION</scope>
    <source>
        <tissue evidence="8">Whole sample</tissue>
    </source>
</reference>
<feature type="compositionally biased region" description="Acidic residues" evidence="5">
    <location>
        <begin position="22"/>
        <end position="36"/>
    </location>
</feature>
<dbReference type="AlphaFoldDB" id="A0A8B8AH52"/>
<dbReference type="PROSITE" id="PS50888">
    <property type="entry name" value="BHLH"/>
    <property type="match status" value="1"/>
</dbReference>
<keyword evidence="3" id="KW-0804">Transcription</keyword>
<dbReference type="InterPro" id="IPR036638">
    <property type="entry name" value="HLH_DNA-bd_sf"/>
</dbReference>
<dbReference type="GO" id="GO:0070888">
    <property type="term" value="F:E-box binding"/>
    <property type="evidence" value="ECO:0007669"/>
    <property type="project" value="TreeGrafter"/>
</dbReference>
<dbReference type="RefSeq" id="XP_022290646.1">
    <property type="nucleotide sequence ID" value="XM_022434938.1"/>
</dbReference>
<dbReference type="SUPFAM" id="SSF47459">
    <property type="entry name" value="HLH, helix-loop-helix DNA-binding domain"/>
    <property type="match status" value="1"/>
</dbReference>
<evidence type="ECO:0000256" key="4">
    <source>
        <dbReference type="ARBA" id="ARBA00023242"/>
    </source>
</evidence>
<organism evidence="7 8">
    <name type="scientific">Crassostrea virginica</name>
    <name type="common">Eastern oyster</name>
    <dbReference type="NCBI Taxonomy" id="6565"/>
    <lineage>
        <taxon>Eukaryota</taxon>
        <taxon>Metazoa</taxon>
        <taxon>Spiralia</taxon>
        <taxon>Lophotrochozoa</taxon>
        <taxon>Mollusca</taxon>
        <taxon>Bivalvia</taxon>
        <taxon>Autobranchia</taxon>
        <taxon>Pteriomorphia</taxon>
        <taxon>Ostreida</taxon>
        <taxon>Ostreoidea</taxon>
        <taxon>Ostreidae</taxon>
        <taxon>Crassostrea</taxon>
    </lineage>
</organism>
<keyword evidence="2" id="KW-0238">DNA-binding</keyword>
<protein>
    <submittedName>
        <fullName evidence="8">Oligodendrocyte transcription factor 2-like</fullName>
    </submittedName>
</protein>
<sequence length="268" mass="30013">MSESKKKTKNKEEMISMSSSYEVDDSDDITIDDSDESQSSTSASAMFSFSKREIQKCEMSTLNMDKKKTISTKCMDENELQALRLKINSRERRRMHDLNSALDGLREVMPYAHGPSVRKLSKIATLLLAKNYILMLNNSLEEMKKLVSDIYQNHPNRPRAAPPAAHLHPSHHLAPSPHPHLLSSMTTQLQHSVHAPEVDAIRVSSSKDGGGPLTTPLPSPHERHMLSHRWPVPCACSQCMIDTMRMSYGSMATKYPGATLPSPSSFRK</sequence>
<dbReference type="GO" id="GO:0005634">
    <property type="term" value="C:nucleus"/>
    <property type="evidence" value="ECO:0007669"/>
    <property type="project" value="TreeGrafter"/>
</dbReference>
<evidence type="ECO:0000259" key="6">
    <source>
        <dbReference type="PROSITE" id="PS50888"/>
    </source>
</evidence>
<keyword evidence="1" id="KW-0805">Transcription regulation</keyword>
<dbReference type="Pfam" id="PF00010">
    <property type="entry name" value="HLH"/>
    <property type="match status" value="1"/>
</dbReference>
<gene>
    <name evidence="8" type="primary">LOC111102270</name>
</gene>
<evidence type="ECO:0000313" key="8">
    <source>
        <dbReference type="RefSeq" id="XP_022290646.1"/>
    </source>
</evidence>